<dbReference type="Proteomes" id="UP001642464">
    <property type="component" value="Unassembled WGS sequence"/>
</dbReference>
<dbReference type="Pfam" id="PF07394">
    <property type="entry name" value="DUF1501"/>
    <property type="match status" value="1"/>
</dbReference>
<sequence length="880" mass="97181">MTVNISVHVDGKVASHHTDKSAVNQITVNWYNGPPDVKNCPHGCTSLAESCWCPTRTEIQAVFDRLPAPSELSELKVGAFKPQSSCSVCGEVNAFFEGESFDTKTIFEHQNKFYRNIRSVVLVGDKSFRNPPVVGPDSAFSARSAIFEIESLLEHLVYHPNTAPFISYRLIQRFVTSSPSAEYVQAVATAFRTGRYGRTYSGQYGDLGATIAAILLHPEAREMNEGAFREPLIKLVHFLRAMEFEDWEKRTLLFEEVIEKIGQEPFASPTVFNFYMPDYELPSGQVAPEFQIFNSATVVDFLNGMFSLIDHQGVTECKHGLGVRTGFPTNCKLQDSFKLPLSASTALSELNLLLTGGRVTNHTKEAVMQHSKNQNDDVKAEASVLAPEFHTLGAPRPVGIRATESGAGRSQASPRSYKAVVNLYLDGGADSFNLLVPINCALHDEYLAVRGPAALSNNQLLEISSTQACRSFGLHHKFPKLRAMYQAGEAAFVSNIGSLVAPLTKYEYKTGATPTCVGLFSHSDQTAGAQTLKCQVAGASPRGVGGRLADALAAGGQKFATNSFSLKGKKTWSEGFSTLQQAVDSSGDFPTLENFAIRRPLIENITKEKHGNVYSEEYAKTLGKMVDNVEYLAGQIQNVTLSTTWPEPEDWGRKRLLKQFKAISKLVASRTTRKAEREFFYVQVGGFDTHNDMHATLDKLFAVVDEGLDVFVKEMKAQGVFESVVLVTTSDFGRTMTSNGKGTDHGWAGNTFVLGGNIRGGEIYNEFPSSLVEGNLYDVGRGRMIPKYPWESVMLPIAEWMGMDAQDKSTVFPNLQNFNSSRPASCLQTERTVNKPCFSPHVQASHWAHFGWWLCQDVPSKYRTIRRGNLQWHMPQLLGP</sequence>
<dbReference type="InterPro" id="IPR017850">
    <property type="entry name" value="Alkaline_phosphatase_core_sf"/>
</dbReference>
<dbReference type="Pfam" id="PF08811">
    <property type="entry name" value="DUF1800"/>
    <property type="match status" value="1"/>
</dbReference>
<evidence type="ECO:0000313" key="2">
    <source>
        <dbReference type="Proteomes" id="UP001642464"/>
    </source>
</evidence>
<protein>
    <submittedName>
        <fullName evidence="1">Chloroplastic</fullName>
    </submittedName>
</protein>
<keyword evidence="2" id="KW-1185">Reference proteome</keyword>
<reference evidence="1 2" key="1">
    <citation type="submission" date="2024-02" db="EMBL/GenBank/DDBJ databases">
        <authorList>
            <person name="Chen Y."/>
            <person name="Shah S."/>
            <person name="Dougan E. K."/>
            <person name="Thang M."/>
            <person name="Chan C."/>
        </authorList>
    </citation>
    <scope>NUCLEOTIDE SEQUENCE [LARGE SCALE GENOMIC DNA]</scope>
</reference>
<dbReference type="InterPro" id="IPR010869">
    <property type="entry name" value="DUF1501"/>
</dbReference>
<evidence type="ECO:0000313" key="1">
    <source>
        <dbReference type="EMBL" id="CAK9084262.1"/>
    </source>
</evidence>
<comment type="caution">
    <text evidence="1">The sequence shown here is derived from an EMBL/GenBank/DDBJ whole genome shotgun (WGS) entry which is preliminary data.</text>
</comment>
<proteinExistence type="predicted"/>
<organism evidence="1 2">
    <name type="scientific">Durusdinium trenchii</name>
    <dbReference type="NCBI Taxonomy" id="1381693"/>
    <lineage>
        <taxon>Eukaryota</taxon>
        <taxon>Sar</taxon>
        <taxon>Alveolata</taxon>
        <taxon>Dinophyceae</taxon>
        <taxon>Suessiales</taxon>
        <taxon>Symbiodiniaceae</taxon>
        <taxon>Durusdinium</taxon>
    </lineage>
</organism>
<dbReference type="PANTHER" id="PTHR43737">
    <property type="entry name" value="BLL7424 PROTEIN"/>
    <property type="match status" value="1"/>
</dbReference>
<dbReference type="PANTHER" id="PTHR43737:SF1">
    <property type="entry name" value="DUF1501 DOMAIN-CONTAINING PROTEIN"/>
    <property type="match status" value="1"/>
</dbReference>
<name>A0ABP0QB72_9DINO</name>
<gene>
    <name evidence="1" type="ORF">SCF082_LOCUS39983</name>
</gene>
<dbReference type="EMBL" id="CAXAMM010039142">
    <property type="protein sequence ID" value="CAK9084262.1"/>
    <property type="molecule type" value="Genomic_DNA"/>
</dbReference>
<dbReference type="InterPro" id="IPR014917">
    <property type="entry name" value="DUF1800"/>
</dbReference>
<dbReference type="SUPFAM" id="SSF53649">
    <property type="entry name" value="Alkaline phosphatase-like"/>
    <property type="match status" value="1"/>
</dbReference>
<accession>A0ABP0QB72</accession>